<dbReference type="Gene3D" id="1.10.287.1490">
    <property type="match status" value="1"/>
</dbReference>
<reference evidence="3 4" key="1">
    <citation type="journal article" date="2021" name="Sci. Rep.">
        <title>The distribution of antibiotic resistance genes in chicken gut microbiota commensals.</title>
        <authorList>
            <person name="Juricova H."/>
            <person name="Matiasovicova J."/>
            <person name="Kubasova T."/>
            <person name="Cejkova D."/>
            <person name="Rychlik I."/>
        </authorList>
    </citation>
    <scope>NUCLEOTIDE SEQUENCE [LARGE SCALE GENOMIC DNA]</scope>
    <source>
        <strain evidence="3 4">An431b</strain>
    </source>
</reference>
<evidence type="ECO:0000313" key="4">
    <source>
        <dbReference type="Proteomes" id="UP000729290"/>
    </source>
</evidence>
<dbReference type="EMBL" id="JACSNV010000041">
    <property type="protein sequence ID" value="MBM6879001.1"/>
    <property type="molecule type" value="Genomic_DNA"/>
</dbReference>
<feature type="coiled-coil region" evidence="1">
    <location>
        <begin position="6"/>
        <end position="47"/>
    </location>
</feature>
<accession>A0ABS2GC67</accession>
<proteinExistence type="predicted"/>
<name>A0ABS2GC67_9FIRM</name>
<evidence type="ECO:0008006" key="5">
    <source>
        <dbReference type="Google" id="ProtNLM"/>
    </source>
</evidence>
<comment type="caution">
    <text evidence="3">The sequence shown here is derived from an EMBL/GenBank/DDBJ whole genome shotgun (WGS) entry which is preliminary data.</text>
</comment>
<protein>
    <recommendedName>
        <fullName evidence="5">Plasmid recombination enzyme</fullName>
    </recommendedName>
</protein>
<keyword evidence="4" id="KW-1185">Reference proteome</keyword>
<evidence type="ECO:0000256" key="1">
    <source>
        <dbReference type="SAM" id="Coils"/>
    </source>
</evidence>
<evidence type="ECO:0000313" key="3">
    <source>
        <dbReference type="EMBL" id="MBM6879001.1"/>
    </source>
</evidence>
<sequence length="203" mass="23172">MDLPEYRAAAQRLEAVQEQVAAAEQDIAALEKQKKALQGNVKLLKAVEKVKPDLEAIQPEKTLTGAVKGVTVEQVKELKAAAIRGAAAEQKVQELKEENQRLQQKIPSTKERLKEAQERQRLENQNRKLLVQVECLEQELEQERSFSDRLLDGVSSVMDFLDRHLPEKFRPLVERARELLPVPEVQQPEQEQERGHTWGGMEL</sequence>
<keyword evidence="1" id="KW-0175">Coiled coil</keyword>
<feature type="coiled-coil region" evidence="1">
    <location>
        <begin position="78"/>
        <end position="139"/>
    </location>
</feature>
<dbReference type="Proteomes" id="UP000729290">
    <property type="component" value="Unassembled WGS sequence"/>
</dbReference>
<gene>
    <name evidence="3" type="ORF">H9X83_12785</name>
</gene>
<feature type="region of interest" description="Disordered" evidence="2">
    <location>
        <begin position="181"/>
        <end position="203"/>
    </location>
</feature>
<organism evidence="3 4">
    <name type="scientific">Anaerotignum lactatifermentans</name>
    <dbReference type="NCBI Taxonomy" id="160404"/>
    <lineage>
        <taxon>Bacteria</taxon>
        <taxon>Bacillati</taxon>
        <taxon>Bacillota</taxon>
        <taxon>Clostridia</taxon>
        <taxon>Lachnospirales</taxon>
        <taxon>Anaerotignaceae</taxon>
        <taxon>Anaerotignum</taxon>
    </lineage>
</organism>
<evidence type="ECO:0000256" key="2">
    <source>
        <dbReference type="SAM" id="MobiDB-lite"/>
    </source>
</evidence>